<reference evidence="1 2" key="1">
    <citation type="submission" date="2024-01" db="EMBL/GenBank/DDBJ databases">
        <title>The genomes of 5 underutilized Papilionoideae crops provide insights into root nodulation and disease resistanc.</title>
        <authorList>
            <person name="Yuan L."/>
        </authorList>
    </citation>
    <scope>NUCLEOTIDE SEQUENCE [LARGE SCALE GENOMIC DNA]</scope>
    <source>
        <strain evidence="1">ZHUSHIDOU_FW_LH</strain>
        <tissue evidence="1">Leaf</tissue>
    </source>
</reference>
<evidence type="ECO:0000313" key="2">
    <source>
        <dbReference type="Proteomes" id="UP001372338"/>
    </source>
</evidence>
<gene>
    <name evidence="1" type="ORF">RIF29_38450</name>
</gene>
<sequence length="151" mass="16981">MCILLCHVEDSKSLQAFKSIKDLNTIFFFPSVPDDIMATTTTTPVATPVRNSKNTTTPAITIQHYDSEWRIKGFSICESTMATETVDLLWGLSEGEKMDMLDWASNSSSNSNSPVRVVVPKIGNGKVLDSLSDETTDYQKWKDTQLMFLFW</sequence>
<name>A0AAN9HNS5_CROPI</name>
<comment type="caution">
    <text evidence="1">The sequence shown here is derived from an EMBL/GenBank/DDBJ whole genome shotgun (WGS) entry which is preliminary data.</text>
</comment>
<proteinExistence type="predicted"/>
<protein>
    <submittedName>
        <fullName evidence="1">Uncharacterized protein</fullName>
    </submittedName>
</protein>
<evidence type="ECO:0000313" key="1">
    <source>
        <dbReference type="EMBL" id="KAK7243644.1"/>
    </source>
</evidence>
<dbReference type="EMBL" id="JAYWIO010000008">
    <property type="protein sequence ID" value="KAK7243644.1"/>
    <property type="molecule type" value="Genomic_DNA"/>
</dbReference>
<keyword evidence="2" id="KW-1185">Reference proteome</keyword>
<dbReference type="Proteomes" id="UP001372338">
    <property type="component" value="Unassembled WGS sequence"/>
</dbReference>
<organism evidence="1 2">
    <name type="scientific">Crotalaria pallida</name>
    <name type="common">Smooth rattlebox</name>
    <name type="synonym">Crotalaria striata</name>
    <dbReference type="NCBI Taxonomy" id="3830"/>
    <lineage>
        <taxon>Eukaryota</taxon>
        <taxon>Viridiplantae</taxon>
        <taxon>Streptophyta</taxon>
        <taxon>Embryophyta</taxon>
        <taxon>Tracheophyta</taxon>
        <taxon>Spermatophyta</taxon>
        <taxon>Magnoliopsida</taxon>
        <taxon>eudicotyledons</taxon>
        <taxon>Gunneridae</taxon>
        <taxon>Pentapetalae</taxon>
        <taxon>rosids</taxon>
        <taxon>fabids</taxon>
        <taxon>Fabales</taxon>
        <taxon>Fabaceae</taxon>
        <taxon>Papilionoideae</taxon>
        <taxon>50 kb inversion clade</taxon>
        <taxon>genistoids sensu lato</taxon>
        <taxon>core genistoids</taxon>
        <taxon>Crotalarieae</taxon>
        <taxon>Crotalaria</taxon>
    </lineage>
</organism>
<dbReference type="AlphaFoldDB" id="A0AAN9HNS5"/>
<accession>A0AAN9HNS5</accession>